<dbReference type="Proteomes" id="UP000005666">
    <property type="component" value="Chromosome 9"/>
</dbReference>
<accession>G8BXC5</accession>
<organism evidence="12 13">
    <name type="scientific">Tetrapisispora phaffii (strain ATCC 24235 / CBS 4417 / NBRC 1672 / NRRL Y-8282 / UCD 70-5)</name>
    <name type="common">Yeast</name>
    <name type="synonym">Fabospora phaffii</name>
    <dbReference type="NCBI Taxonomy" id="1071381"/>
    <lineage>
        <taxon>Eukaryota</taxon>
        <taxon>Fungi</taxon>
        <taxon>Dikarya</taxon>
        <taxon>Ascomycota</taxon>
        <taxon>Saccharomycotina</taxon>
        <taxon>Saccharomycetes</taxon>
        <taxon>Saccharomycetales</taxon>
        <taxon>Saccharomycetaceae</taxon>
        <taxon>Tetrapisispora</taxon>
    </lineage>
</organism>
<evidence type="ECO:0000256" key="7">
    <source>
        <dbReference type="ARBA" id="ARBA00061383"/>
    </source>
</evidence>
<gene>
    <name evidence="12" type="primary">TPHA0I00470</name>
    <name evidence="12" type="ordered locus">TPHA_0I00470</name>
</gene>
<evidence type="ECO:0000313" key="13">
    <source>
        <dbReference type="Proteomes" id="UP000005666"/>
    </source>
</evidence>
<comment type="subcellular location">
    <subcellularLocation>
        <location evidence="1">Endoplasmic reticulum membrane</location>
        <topology evidence="1">Single-pass membrane protein</topology>
    </subcellularLocation>
</comment>
<name>G8BXC5_TETPH</name>
<evidence type="ECO:0000313" key="12">
    <source>
        <dbReference type="EMBL" id="CCE64553.1"/>
    </source>
</evidence>
<dbReference type="GO" id="GO:1990389">
    <property type="term" value="C:CUE1-UBC7 ubiquitin-conjugating enzyme complex"/>
    <property type="evidence" value="ECO:0007669"/>
    <property type="project" value="EnsemblFungi"/>
</dbReference>
<dbReference type="AlphaFoldDB" id="G8BXC5"/>
<dbReference type="OMA" id="TVNRFME"/>
<keyword evidence="2" id="KW-0812">Transmembrane</keyword>
<keyword evidence="3" id="KW-0833">Ubl conjugation pathway</keyword>
<evidence type="ECO:0000256" key="9">
    <source>
        <dbReference type="SAM" id="MobiDB-lite"/>
    </source>
</evidence>
<dbReference type="KEGG" id="tpf:TPHA_0I00470"/>
<keyword evidence="13" id="KW-1185">Reference proteome</keyword>
<feature type="compositionally biased region" description="Low complexity" evidence="9">
    <location>
        <begin position="30"/>
        <end position="54"/>
    </location>
</feature>
<dbReference type="OrthoDB" id="3824970at2759"/>
<feature type="compositionally biased region" description="Polar residues" evidence="9">
    <location>
        <begin position="113"/>
        <end position="130"/>
    </location>
</feature>
<dbReference type="Gene3D" id="1.10.287.4310">
    <property type="match status" value="1"/>
</dbReference>
<keyword evidence="4" id="KW-0256">Endoplasmic reticulum</keyword>
<feature type="signal peptide" evidence="10">
    <location>
        <begin position="1"/>
        <end position="24"/>
    </location>
</feature>
<proteinExistence type="inferred from homology"/>
<dbReference type="CDD" id="cd14424">
    <property type="entry name" value="CUE_Cue1p_like"/>
    <property type="match status" value="1"/>
</dbReference>
<evidence type="ECO:0000256" key="5">
    <source>
        <dbReference type="ARBA" id="ARBA00022989"/>
    </source>
</evidence>
<sequence length="196" mass="22642">MDSSTLTFLLTLLFGFIFIKWTFQSEQHPSTQNLSSNSTTSTANLSRRTNNGATNRRRFKRRVTDDMIEVVLSLAPALHKEQIRYNLEETGSVEETVERFLRGDEFPFPPNYTPTQTMAATGNDTNNENSNDPRKKSNIKPDNLIEKFNVDLDYDFAGKDFNELDISDRKKYLVWKARKAMENVLENDKEMSDLLN</sequence>
<dbReference type="GO" id="GO:0000839">
    <property type="term" value="C:Hrd1p ubiquitin ligase ERAD-L complex"/>
    <property type="evidence" value="ECO:0007669"/>
    <property type="project" value="EnsemblFungi"/>
</dbReference>
<dbReference type="Pfam" id="PF02845">
    <property type="entry name" value="CUE"/>
    <property type="match status" value="1"/>
</dbReference>
<dbReference type="RefSeq" id="XP_003686987.1">
    <property type="nucleotide sequence ID" value="XM_003686939.1"/>
</dbReference>
<feature type="domain" description="CUE" evidence="11">
    <location>
        <begin position="63"/>
        <end position="105"/>
    </location>
</feature>
<dbReference type="STRING" id="1071381.G8BXC5"/>
<feature type="region of interest" description="Disordered" evidence="9">
    <location>
        <begin position="104"/>
        <end position="140"/>
    </location>
</feature>
<feature type="chain" id="PRO_5003508590" description="Coupling of ubiquitin conjugation to ER degradation protein 1" evidence="10">
    <location>
        <begin position="25"/>
        <end position="196"/>
    </location>
</feature>
<dbReference type="eggNOG" id="ENOG502S35Z">
    <property type="taxonomic scope" value="Eukaryota"/>
</dbReference>
<dbReference type="EMBL" id="HE612864">
    <property type="protein sequence ID" value="CCE64553.1"/>
    <property type="molecule type" value="Genomic_DNA"/>
</dbReference>
<dbReference type="Pfam" id="PF18499">
    <property type="entry name" value="Cue1_U7BR"/>
    <property type="match status" value="1"/>
</dbReference>
<feature type="region of interest" description="Disordered" evidence="9">
    <location>
        <begin position="29"/>
        <end position="58"/>
    </location>
</feature>
<dbReference type="SMART" id="SM00546">
    <property type="entry name" value="CUE"/>
    <property type="match status" value="1"/>
</dbReference>
<reference evidence="12 13" key="1">
    <citation type="journal article" date="2011" name="Proc. Natl. Acad. Sci. U.S.A.">
        <title>Evolutionary erosion of yeast sex chromosomes by mating-type switching accidents.</title>
        <authorList>
            <person name="Gordon J.L."/>
            <person name="Armisen D."/>
            <person name="Proux-Wera E."/>
            <person name="Oheigeartaigh S.S."/>
            <person name="Byrne K.P."/>
            <person name="Wolfe K.H."/>
        </authorList>
    </citation>
    <scope>NUCLEOTIDE SEQUENCE [LARGE SCALE GENOMIC DNA]</scope>
    <source>
        <strain evidence="13">ATCC 24235 / CBS 4417 / NBRC 1672 / NRRL Y-8282 / UCD 70-5</strain>
    </source>
</reference>
<protein>
    <recommendedName>
        <fullName evidence="8">Coupling of ubiquitin conjugation to ER degradation protein 1</fullName>
    </recommendedName>
</protein>
<dbReference type="GO" id="GO:0097051">
    <property type="term" value="P:establishment of protein localization to endoplasmic reticulum membrane"/>
    <property type="evidence" value="ECO:0007669"/>
    <property type="project" value="EnsemblFungi"/>
</dbReference>
<dbReference type="GO" id="GO:0097027">
    <property type="term" value="F:ubiquitin-protein transferase activator activity"/>
    <property type="evidence" value="ECO:0007669"/>
    <property type="project" value="EnsemblFungi"/>
</dbReference>
<dbReference type="GO" id="GO:0000837">
    <property type="term" value="C:Doa10p ubiquitin ligase complex"/>
    <property type="evidence" value="ECO:0007669"/>
    <property type="project" value="EnsemblFungi"/>
</dbReference>
<keyword evidence="5" id="KW-1133">Transmembrane helix</keyword>
<evidence type="ECO:0000256" key="2">
    <source>
        <dbReference type="ARBA" id="ARBA00022692"/>
    </source>
</evidence>
<comment type="similarity">
    <text evidence="7">Belongs to the CUE1 family.</text>
</comment>
<dbReference type="InterPro" id="IPR041158">
    <property type="entry name" value="Cue1_U7BR"/>
</dbReference>
<dbReference type="HOGENOM" id="CLU_115919_0_0_1"/>
<evidence type="ECO:0000256" key="1">
    <source>
        <dbReference type="ARBA" id="ARBA00004389"/>
    </source>
</evidence>
<evidence type="ECO:0000256" key="4">
    <source>
        <dbReference type="ARBA" id="ARBA00022824"/>
    </source>
</evidence>
<dbReference type="PROSITE" id="PS51140">
    <property type="entry name" value="CUE"/>
    <property type="match status" value="1"/>
</dbReference>
<dbReference type="Gene3D" id="1.10.8.10">
    <property type="entry name" value="DNA helicase RuvA subunit, C-terminal domain"/>
    <property type="match status" value="1"/>
</dbReference>
<dbReference type="GO" id="GO:0036503">
    <property type="term" value="P:ERAD pathway"/>
    <property type="evidence" value="ECO:0007669"/>
    <property type="project" value="EnsemblFungi"/>
</dbReference>
<dbReference type="GeneID" id="11534519"/>
<dbReference type="GO" id="GO:0043130">
    <property type="term" value="F:ubiquitin binding"/>
    <property type="evidence" value="ECO:0007669"/>
    <property type="project" value="EnsemblFungi"/>
</dbReference>
<keyword evidence="10" id="KW-0732">Signal</keyword>
<evidence type="ECO:0000256" key="3">
    <source>
        <dbReference type="ARBA" id="ARBA00022786"/>
    </source>
</evidence>
<dbReference type="FunFam" id="1.10.8.10:FF:000050">
    <property type="entry name" value="Related to AMFR protein"/>
    <property type="match status" value="1"/>
</dbReference>
<dbReference type="InterPro" id="IPR003892">
    <property type="entry name" value="CUE"/>
</dbReference>
<evidence type="ECO:0000256" key="10">
    <source>
        <dbReference type="SAM" id="SignalP"/>
    </source>
</evidence>
<evidence type="ECO:0000256" key="6">
    <source>
        <dbReference type="ARBA" id="ARBA00023136"/>
    </source>
</evidence>
<evidence type="ECO:0000256" key="8">
    <source>
        <dbReference type="ARBA" id="ARBA00072899"/>
    </source>
</evidence>
<evidence type="ECO:0000259" key="11">
    <source>
        <dbReference type="PROSITE" id="PS51140"/>
    </source>
</evidence>
<keyword evidence="6" id="KW-0472">Membrane</keyword>